<dbReference type="AlphaFoldDB" id="C2KJD8"/>
<accession>C2KJD8</accession>
<protein>
    <submittedName>
        <fullName evidence="3">DNA-binding helix-turn-helix protein</fullName>
    </submittedName>
</protein>
<evidence type="ECO:0000313" key="4">
    <source>
        <dbReference type="Proteomes" id="UP000004283"/>
    </source>
</evidence>
<proteinExistence type="predicted"/>
<evidence type="ECO:0000313" key="3">
    <source>
        <dbReference type="EMBL" id="EEJ42675.1"/>
    </source>
</evidence>
<keyword evidence="1 3" id="KW-0238">DNA-binding</keyword>
<dbReference type="EMBL" id="ACKV01000035">
    <property type="protein sequence ID" value="EEJ42675.1"/>
    <property type="molecule type" value="Genomic_DNA"/>
</dbReference>
<dbReference type="InterPro" id="IPR010982">
    <property type="entry name" value="Lambda_DNA-bd_dom_sf"/>
</dbReference>
<sequence>MNRLKELRLERELTLKYMELGTGIKRSTYSDYENGKSEPKLATWEILADYFNVTPQYLVGWVDE</sequence>
<reference evidence="3 4" key="1">
    <citation type="submission" date="2009-04" db="EMBL/GenBank/DDBJ databases">
        <authorList>
            <person name="Qin X."/>
            <person name="Bachman B."/>
            <person name="Battles P."/>
            <person name="Bell A."/>
            <person name="Bess C."/>
            <person name="Bickham C."/>
            <person name="Chaboub L."/>
            <person name="Chen D."/>
            <person name="Coyle M."/>
            <person name="Deiros D.R."/>
            <person name="Dinh H."/>
            <person name="Forbes L."/>
            <person name="Fowler G."/>
            <person name="Francisco L."/>
            <person name="Fu Q."/>
            <person name="Gubbala S."/>
            <person name="Hale W."/>
            <person name="Han Y."/>
            <person name="Hemphill L."/>
            <person name="Highlander S.K."/>
            <person name="Hirani K."/>
            <person name="Hogues M."/>
            <person name="Jackson L."/>
            <person name="Jakkamsetti A."/>
            <person name="Javaid M."/>
            <person name="Jiang H."/>
            <person name="Korchina V."/>
            <person name="Kovar C."/>
            <person name="Lara F."/>
            <person name="Lee S."/>
            <person name="Mata R."/>
            <person name="Mathew T."/>
            <person name="Moen C."/>
            <person name="Morales K."/>
            <person name="Munidasa M."/>
            <person name="Nazareth L."/>
            <person name="Ngo R."/>
            <person name="Nguyen L."/>
            <person name="Okwuonu G."/>
            <person name="Ongeri F."/>
            <person name="Patil S."/>
            <person name="Petrosino J."/>
            <person name="Pham C."/>
            <person name="Pham P."/>
            <person name="Pu L.-L."/>
            <person name="Puazo M."/>
            <person name="Raj R."/>
            <person name="Reid J."/>
            <person name="Rouhana J."/>
            <person name="Saada N."/>
            <person name="Shang Y."/>
            <person name="Simmons D."/>
            <person name="Thornton R."/>
            <person name="Warren J."/>
            <person name="Weissenberger G."/>
            <person name="Zhang J."/>
            <person name="Zhang L."/>
            <person name="Zhou C."/>
            <person name="Zhu D."/>
            <person name="Muzny D."/>
            <person name="Worley K."/>
            <person name="Gibbs R."/>
        </authorList>
    </citation>
    <scope>NUCLEOTIDE SEQUENCE [LARGE SCALE GENOMIC DNA]</scope>
    <source>
        <strain evidence="3 4">ATCC 19254</strain>
    </source>
</reference>
<dbReference type="RefSeq" id="WP_002814943.1">
    <property type="nucleotide sequence ID" value="NZ_GG693383.1"/>
</dbReference>
<dbReference type="CDD" id="cd00093">
    <property type="entry name" value="HTH_XRE"/>
    <property type="match status" value="1"/>
</dbReference>
<dbReference type="Pfam" id="PF01381">
    <property type="entry name" value="HTH_3"/>
    <property type="match status" value="1"/>
</dbReference>
<feature type="domain" description="HTH cro/C1-type" evidence="2">
    <location>
        <begin position="4"/>
        <end position="58"/>
    </location>
</feature>
<dbReference type="PROSITE" id="PS50943">
    <property type="entry name" value="HTH_CROC1"/>
    <property type="match status" value="1"/>
</dbReference>
<dbReference type="PANTHER" id="PTHR46558">
    <property type="entry name" value="TRACRIPTIONAL REGULATORY PROTEIN-RELATED-RELATED"/>
    <property type="match status" value="1"/>
</dbReference>
<comment type="caution">
    <text evidence="3">The sequence shown here is derived from an EMBL/GenBank/DDBJ whole genome shotgun (WGS) entry which is preliminary data.</text>
</comment>
<evidence type="ECO:0000259" key="2">
    <source>
        <dbReference type="PROSITE" id="PS50943"/>
    </source>
</evidence>
<organism evidence="3 4">
    <name type="scientific">Leuconostoc mesenteroides subsp. cremoris ATCC 19254</name>
    <dbReference type="NCBI Taxonomy" id="586220"/>
    <lineage>
        <taxon>Bacteria</taxon>
        <taxon>Bacillati</taxon>
        <taxon>Bacillota</taxon>
        <taxon>Bacilli</taxon>
        <taxon>Lactobacillales</taxon>
        <taxon>Lactobacillaceae</taxon>
        <taxon>Leuconostoc</taxon>
    </lineage>
</organism>
<dbReference type="SUPFAM" id="SSF47413">
    <property type="entry name" value="lambda repressor-like DNA-binding domains"/>
    <property type="match status" value="1"/>
</dbReference>
<evidence type="ECO:0000256" key="1">
    <source>
        <dbReference type="ARBA" id="ARBA00023125"/>
    </source>
</evidence>
<dbReference type="Gene3D" id="1.10.260.40">
    <property type="entry name" value="lambda repressor-like DNA-binding domains"/>
    <property type="match status" value="1"/>
</dbReference>
<dbReference type="HOGENOM" id="CLU_066192_62_4_9"/>
<dbReference type="Proteomes" id="UP000004283">
    <property type="component" value="Unassembled WGS sequence"/>
</dbReference>
<gene>
    <name evidence="3" type="ORF">HMPREF0555_0754</name>
</gene>
<dbReference type="GO" id="GO:0003677">
    <property type="term" value="F:DNA binding"/>
    <property type="evidence" value="ECO:0007669"/>
    <property type="project" value="UniProtKB-KW"/>
</dbReference>
<dbReference type="SMART" id="SM00530">
    <property type="entry name" value="HTH_XRE"/>
    <property type="match status" value="1"/>
</dbReference>
<dbReference type="PANTHER" id="PTHR46558:SF11">
    <property type="entry name" value="HTH-TYPE TRANSCRIPTIONAL REGULATOR XRE"/>
    <property type="match status" value="1"/>
</dbReference>
<dbReference type="InterPro" id="IPR001387">
    <property type="entry name" value="Cro/C1-type_HTH"/>
</dbReference>
<name>C2KJD8_LEUMC</name>